<evidence type="ECO:0000256" key="4">
    <source>
        <dbReference type="ARBA" id="ARBA00012262"/>
    </source>
</evidence>
<keyword evidence="10" id="KW-0847">Vitamin C</keyword>
<evidence type="ECO:0000256" key="9">
    <source>
        <dbReference type="ARBA" id="ARBA00022824"/>
    </source>
</evidence>
<dbReference type="PANTHER" id="PTHR14049">
    <property type="entry name" value="LEPRECAN 1"/>
    <property type="match status" value="1"/>
</dbReference>
<dbReference type="GO" id="GO:0031418">
    <property type="term" value="F:L-ascorbic acid binding"/>
    <property type="evidence" value="ECO:0007669"/>
    <property type="project" value="UniProtKB-KW"/>
</dbReference>
<evidence type="ECO:0000256" key="13">
    <source>
        <dbReference type="ARBA" id="ARBA00023004"/>
    </source>
</evidence>
<evidence type="ECO:0000256" key="12">
    <source>
        <dbReference type="ARBA" id="ARBA00023002"/>
    </source>
</evidence>
<keyword evidence="14" id="KW-0325">Glycoprotein</keyword>
<evidence type="ECO:0000256" key="10">
    <source>
        <dbReference type="ARBA" id="ARBA00022896"/>
    </source>
</evidence>
<evidence type="ECO:0000313" key="18">
    <source>
        <dbReference type="Proteomes" id="UP000264820"/>
    </source>
</evidence>
<evidence type="ECO:0000256" key="11">
    <source>
        <dbReference type="ARBA" id="ARBA00022964"/>
    </source>
</evidence>
<dbReference type="GO" id="GO:0032963">
    <property type="term" value="P:collagen metabolic process"/>
    <property type="evidence" value="ECO:0007669"/>
    <property type="project" value="InterPro"/>
</dbReference>
<dbReference type="InterPro" id="IPR006620">
    <property type="entry name" value="Pro_4_hyd_alph"/>
</dbReference>
<evidence type="ECO:0000256" key="5">
    <source>
        <dbReference type="ARBA" id="ARBA00022723"/>
    </source>
</evidence>
<evidence type="ECO:0000256" key="14">
    <source>
        <dbReference type="ARBA" id="ARBA00023180"/>
    </source>
</evidence>
<evidence type="ECO:0000259" key="16">
    <source>
        <dbReference type="PROSITE" id="PS51471"/>
    </source>
</evidence>
<sequence>MLGSLFQFLSKFKYLCARDFRRMELSLALTVICVVLPSYASSIYLSNNFVLEPYDFLFDTAVESYYKGDWLSVILNMEKALRNRATVRRVKADCRLRCANQTDLAFFWKILKRADCVKSCETEKLGQPTLHQVGQEVELEFKRRTPYNYLQVAYFKINKLEKAVAAANTFFQANKDHVEMRQNLDYYGTMSGVREEDFKDLEARPHMAKFFMAKSYYSDNSFSLAANLFEVAVNEYFTANEECRALCEGSYNYDGYNYMDFSHCGYVLDHYIQVLNCQQRCSTELALAAGSDKPLEDFLPSHFNYLQFSYYNSENYEMAIECAKTYLLFHPDDEVMKQNLAYYSTMLGLDKAEFIPARQVHSSTSLRIDFLNCHCESGSQFYDNIKVTLTSMQLNGSQRVLLDGVITNDECMDLRQLSNVTALGGDGYRGHPSPHSTKEMFQGVTILKALKLAQEGKVSLKAVRLFFDVSEKVKKVLESYFSLSSPLYFSYSHLVCRSAIDGKQETRSDLSHSVHVDNCLLVSELNECFKEPPAYTHRDFSAILYLNDDFEGGDFIFTELDAKVVTAVLRPQCGRVVGFGAGKENPHGVRAVTKGQRCAVALWFTLDPAHEEKVLSYIEQLDKESSKDDLKMDPQTLSMSDSQNDKDEL</sequence>
<dbReference type="InterPro" id="IPR044862">
    <property type="entry name" value="Pro_4_hyd_alph_FE2OG_OXY"/>
</dbReference>
<evidence type="ECO:0000313" key="17">
    <source>
        <dbReference type="Ensembl" id="ENSHCOP00000021943.1"/>
    </source>
</evidence>
<accession>A0A3Q2Z7C2</accession>
<keyword evidence="12" id="KW-0560">Oxidoreductase</keyword>
<reference evidence="17" key="1">
    <citation type="submission" date="2025-08" db="UniProtKB">
        <authorList>
            <consortium name="Ensembl"/>
        </authorList>
    </citation>
    <scope>IDENTIFICATION</scope>
</reference>
<dbReference type="Gene3D" id="1.25.40.10">
    <property type="entry name" value="Tetratricopeptide repeat domain"/>
    <property type="match status" value="2"/>
</dbReference>
<dbReference type="Ensembl" id="ENSHCOT00000002336.1">
    <property type="protein sequence ID" value="ENSHCOP00000021943.1"/>
    <property type="gene ID" value="ENSHCOG00000009240.1"/>
</dbReference>
<dbReference type="GO" id="GO:0005783">
    <property type="term" value="C:endoplasmic reticulum"/>
    <property type="evidence" value="ECO:0007669"/>
    <property type="project" value="TreeGrafter"/>
</dbReference>
<keyword evidence="8" id="KW-0802">TPR repeat</keyword>
<dbReference type="AlphaFoldDB" id="A0A3Q2Z7C2"/>
<keyword evidence="7" id="KW-0677">Repeat</keyword>
<dbReference type="InterPro" id="IPR056585">
    <property type="entry name" value="Leprecan_dom"/>
</dbReference>
<feature type="domain" description="Fe2OG dioxygenase" evidence="16">
    <location>
        <begin position="482"/>
        <end position="606"/>
    </location>
</feature>
<dbReference type="InterPro" id="IPR005123">
    <property type="entry name" value="Oxoglu/Fe-dep_dioxygenase_dom"/>
</dbReference>
<evidence type="ECO:0000256" key="6">
    <source>
        <dbReference type="ARBA" id="ARBA00022729"/>
    </source>
</evidence>
<proteinExistence type="inferred from homology"/>
<dbReference type="GeneTree" id="ENSGT00940000158725"/>
<dbReference type="Gene3D" id="2.60.120.620">
    <property type="entry name" value="q2cbj1_9rhob like domain"/>
    <property type="match status" value="1"/>
</dbReference>
<feature type="region of interest" description="Disordered" evidence="15">
    <location>
        <begin position="623"/>
        <end position="649"/>
    </location>
</feature>
<keyword evidence="6" id="KW-0732">Signal</keyword>
<keyword evidence="18" id="KW-1185">Reference proteome</keyword>
<dbReference type="InterPro" id="IPR039575">
    <property type="entry name" value="P3H"/>
</dbReference>
<protein>
    <recommendedName>
        <fullName evidence="4">procollagen-proline 3-dioxygenase</fullName>
        <ecNumber evidence="4">1.14.11.7</ecNumber>
    </recommendedName>
</protein>
<evidence type="ECO:0000256" key="1">
    <source>
        <dbReference type="ARBA" id="ARBA00001961"/>
    </source>
</evidence>
<dbReference type="EC" id="1.14.11.7" evidence="4"/>
<evidence type="ECO:0000256" key="3">
    <source>
        <dbReference type="ARBA" id="ARBA00006487"/>
    </source>
</evidence>
<dbReference type="Proteomes" id="UP000264820">
    <property type="component" value="Unplaced"/>
</dbReference>
<dbReference type="GO" id="GO:0005506">
    <property type="term" value="F:iron ion binding"/>
    <property type="evidence" value="ECO:0007669"/>
    <property type="project" value="InterPro"/>
</dbReference>
<evidence type="ECO:0000256" key="7">
    <source>
        <dbReference type="ARBA" id="ARBA00022737"/>
    </source>
</evidence>
<dbReference type="PROSITE" id="PS51471">
    <property type="entry name" value="FE2OG_OXY"/>
    <property type="match status" value="1"/>
</dbReference>
<dbReference type="PANTHER" id="PTHR14049:SF5">
    <property type="entry name" value="PROLYL 3-HYDROXYLASE 1"/>
    <property type="match status" value="1"/>
</dbReference>
<evidence type="ECO:0000256" key="2">
    <source>
        <dbReference type="ARBA" id="ARBA00001962"/>
    </source>
</evidence>
<keyword evidence="5" id="KW-0479">Metal-binding</keyword>
<comment type="cofactor">
    <cofactor evidence="2">
        <name>Fe cation</name>
        <dbReference type="ChEBI" id="CHEBI:24875"/>
    </cofactor>
</comment>
<feature type="compositionally biased region" description="Basic and acidic residues" evidence="15">
    <location>
        <begin position="623"/>
        <end position="632"/>
    </location>
</feature>
<keyword evidence="9" id="KW-0256">Endoplasmic reticulum</keyword>
<dbReference type="Pfam" id="PF23557">
    <property type="entry name" value="TPR_leprecan"/>
    <property type="match status" value="1"/>
</dbReference>
<dbReference type="Pfam" id="PF13640">
    <property type="entry name" value="2OG-FeII_Oxy_3"/>
    <property type="match status" value="1"/>
</dbReference>
<comment type="similarity">
    <text evidence="3">Belongs to the leprecan family.</text>
</comment>
<dbReference type="SMART" id="SM00702">
    <property type="entry name" value="P4Hc"/>
    <property type="match status" value="1"/>
</dbReference>
<reference evidence="17" key="2">
    <citation type="submission" date="2025-09" db="UniProtKB">
        <authorList>
            <consortium name="Ensembl"/>
        </authorList>
    </citation>
    <scope>IDENTIFICATION</scope>
</reference>
<keyword evidence="13" id="KW-0408">Iron</keyword>
<keyword evidence="11" id="KW-0223">Dioxygenase</keyword>
<dbReference type="GO" id="GO:0019797">
    <property type="term" value="F:procollagen-proline 3-dioxygenase activity"/>
    <property type="evidence" value="ECO:0007669"/>
    <property type="project" value="UniProtKB-EC"/>
</dbReference>
<dbReference type="InterPro" id="IPR011990">
    <property type="entry name" value="TPR-like_helical_dom_sf"/>
</dbReference>
<evidence type="ECO:0000256" key="15">
    <source>
        <dbReference type="SAM" id="MobiDB-lite"/>
    </source>
</evidence>
<dbReference type="FunFam" id="2.60.120.620:FF:000003">
    <property type="entry name" value="Prolyl 3-hydroxylase 2"/>
    <property type="match status" value="1"/>
</dbReference>
<organism evidence="17 18">
    <name type="scientific">Hippocampus comes</name>
    <name type="common">Tiger tail seahorse</name>
    <dbReference type="NCBI Taxonomy" id="109280"/>
    <lineage>
        <taxon>Eukaryota</taxon>
        <taxon>Metazoa</taxon>
        <taxon>Chordata</taxon>
        <taxon>Craniata</taxon>
        <taxon>Vertebrata</taxon>
        <taxon>Euteleostomi</taxon>
        <taxon>Actinopterygii</taxon>
        <taxon>Neopterygii</taxon>
        <taxon>Teleostei</taxon>
        <taxon>Neoteleostei</taxon>
        <taxon>Acanthomorphata</taxon>
        <taxon>Syngnathiaria</taxon>
        <taxon>Syngnathiformes</taxon>
        <taxon>Syngnathoidei</taxon>
        <taxon>Syngnathidae</taxon>
        <taxon>Hippocampus</taxon>
    </lineage>
</organism>
<comment type="cofactor">
    <cofactor evidence="1">
        <name>L-ascorbate</name>
        <dbReference type="ChEBI" id="CHEBI:38290"/>
    </cofactor>
</comment>
<name>A0A3Q2Z7C2_HIPCM</name>
<evidence type="ECO:0000256" key="8">
    <source>
        <dbReference type="ARBA" id="ARBA00022803"/>
    </source>
</evidence>